<dbReference type="SMART" id="SM00339">
    <property type="entry name" value="FH"/>
    <property type="match status" value="1"/>
</dbReference>
<dbReference type="PROSITE" id="PS50039">
    <property type="entry name" value="FORK_HEAD_3"/>
    <property type="match status" value="1"/>
</dbReference>
<evidence type="ECO:0000313" key="13">
    <source>
        <dbReference type="Proteomes" id="UP000593567"/>
    </source>
</evidence>
<evidence type="ECO:0000313" key="12">
    <source>
        <dbReference type="EMBL" id="KAF6026710.1"/>
    </source>
</evidence>
<evidence type="ECO:0000256" key="4">
    <source>
        <dbReference type="ARBA" id="ARBA00023125"/>
    </source>
</evidence>
<feature type="region of interest" description="Disordered" evidence="10">
    <location>
        <begin position="225"/>
        <end position="246"/>
    </location>
</feature>
<evidence type="ECO:0000256" key="5">
    <source>
        <dbReference type="ARBA" id="ARBA00023159"/>
    </source>
</evidence>
<dbReference type="PANTHER" id="PTHR46805:SF1">
    <property type="entry name" value="FORKHEAD BOX PROTEIN J1"/>
    <property type="match status" value="1"/>
</dbReference>
<evidence type="ECO:0000256" key="8">
    <source>
        <dbReference type="ARBA" id="ARBA00034770"/>
    </source>
</evidence>
<evidence type="ECO:0000259" key="11">
    <source>
        <dbReference type="PROSITE" id="PS50039"/>
    </source>
</evidence>
<accession>A0A7J7JK77</accession>
<reference evidence="12" key="1">
    <citation type="submission" date="2020-06" db="EMBL/GenBank/DDBJ databases">
        <title>Draft genome of Bugula neritina, a colonial animal packing powerful symbionts and potential medicines.</title>
        <authorList>
            <person name="Rayko M."/>
        </authorList>
    </citation>
    <scope>NUCLEOTIDE SEQUENCE [LARGE SCALE GENOMIC DNA]</scope>
    <source>
        <strain evidence="12">Kwan_BN1</strain>
    </source>
</reference>
<dbReference type="GO" id="GO:0000981">
    <property type="term" value="F:DNA-binding transcription factor activity, RNA polymerase II-specific"/>
    <property type="evidence" value="ECO:0007669"/>
    <property type="project" value="TreeGrafter"/>
</dbReference>
<protein>
    <submittedName>
        <fullName evidence="12">FOXJ1</fullName>
    </submittedName>
</protein>
<dbReference type="Pfam" id="PF00250">
    <property type="entry name" value="Forkhead"/>
    <property type="match status" value="1"/>
</dbReference>
<dbReference type="CDD" id="cd20023">
    <property type="entry name" value="FH_FOXJ1"/>
    <property type="match status" value="1"/>
</dbReference>
<keyword evidence="2" id="KW-0970">Cilium biogenesis/degradation</keyword>
<dbReference type="GO" id="GO:0030030">
    <property type="term" value="P:cell projection organization"/>
    <property type="evidence" value="ECO:0007669"/>
    <property type="project" value="UniProtKB-KW"/>
</dbReference>
<evidence type="ECO:0000256" key="2">
    <source>
        <dbReference type="ARBA" id="ARBA00022794"/>
    </source>
</evidence>
<comment type="similarity">
    <text evidence="8">Belongs to the FOXJ1 family.</text>
</comment>
<dbReference type="Gene3D" id="1.10.10.10">
    <property type="entry name" value="Winged helix-like DNA-binding domain superfamily/Winged helix DNA-binding domain"/>
    <property type="match status" value="1"/>
</dbReference>
<dbReference type="PROSITE" id="PS00657">
    <property type="entry name" value="FORK_HEAD_1"/>
    <property type="match status" value="1"/>
</dbReference>
<keyword evidence="5" id="KW-0010">Activator</keyword>
<evidence type="ECO:0000256" key="1">
    <source>
        <dbReference type="ARBA" id="ARBA00004123"/>
    </source>
</evidence>
<dbReference type="InterPro" id="IPR047513">
    <property type="entry name" value="FOXJ1"/>
</dbReference>
<feature type="domain" description="Fork-head" evidence="11">
    <location>
        <begin position="52"/>
        <end position="146"/>
    </location>
</feature>
<dbReference type="GO" id="GO:0000978">
    <property type="term" value="F:RNA polymerase II cis-regulatory region sequence-specific DNA binding"/>
    <property type="evidence" value="ECO:0007669"/>
    <property type="project" value="TreeGrafter"/>
</dbReference>
<dbReference type="SUPFAM" id="SSF46785">
    <property type="entry name" value="Winged helix' DNA-binding domain"/>
    <property type="match status" value="1"/>
</dbReference>
<sequence length="339" mass="37734">MISNEATRVNPNQVLATNFMHHQSPLVDIQLGSPVDSVTFDKIDYKTNPYIKPPYSYATLICMAMKGSKRNKLTLAAIYTWITEHFMYYRMADPSWQNSIRHNLSLNKCFEKVPRRKDEPGKGGFWRINPEYNALLDTGSSKKKPKSIDFGHKRSSTEDTDDLLQEMISGKNKYKRSRSLVNEGADEDNDAAVALANYLNFDKLLSQDIDVNGTKLRTEDIIDGHNSNDTLVTLSPPPSDTTSEDSFEDLLSSDLAKLEGSANGSSGMSVQGVKIEPPEWWADSLTGSAFNGLLNTSIPSGQLGSANHDSHPWNTNKSEIDDAMAALDDMEKFFTSSFN</sequence>
<evidence type="ECO:0000256" key="6">
    <source>
        <dbReference type="ARBA" id="ARBA00023163"/>
    </source>
</evidence>
<dbReference type="PROSITE" id="PS00658">
    <property type="entry name" value="FORK_HEAD_2"/>
    <property type="match status" value="1"/>
</dbReference>
<organism evidence="12 13">
    <name type="scientific">Bugula neritina</name>
    <name type="common">Brown bryozoan</name>
    <name type="synonym">Sertularia neritina</name>
    <dbReference type="NCBI Taxonomy" id="10212"/>
    <lineage>
        <taxon>Eukaryota</taxon>
        <taxon>Metazoa</taxon>
        <taxon>Spiralia</taxon>
        <taxon>Lophotrochozoa</taxon>
        <taxon>Bryozoa</taxon>
        <taxon>Gymnolaemata</taxon>
        <taxon>Cheilostomatida</taxon>
        <taxon>Flustrina</taxon>
        <taxon>Buguloidea</taxon>
        <taxon>Bugulidae</taxon>
        <taxon>Bugula</taxon>
    </lineage>
</organism>
<dbReference type="OrthoDB" id="691130at2759"/>
<keyword evidence="3" id="KW-0805">Transcription regulation</keyword>
<dbReference type="AlphaFoldDB" id="A0A7J7JK77"/>
<dbReference type="InterPro" id="IPR001766">
    <property type="entry name" value="Fork_head_dom"/>
</dbReference>
<keyword evidence="4 9" id="KW-0238">DNA-binding</keyword>
<gene>
    <name evidence="12" type="ORF">EB796_014982</name>
</gene>
<dbReference type="InterPro" id="IPR018122">
    <property type="entry name" value="TF_fork_head_CS_1"/>
</dbReference>
<dbReference type="EMBL" id="VXIV02002223">
    <property type="protein sequence ID" value="KAF6026710.1"/>
    <property type="molecule type" value="Genomic_DNA"/>
</dbReference>
<dbReference type="PANTHER" id="PTHR46805">
    <property type="entry name" value="FORKHEAD BOX PROTEIN J1"/>
    <property type="match status" value="1"/>
</dbReference>
<evidence type="ECO:0000256" key="7">
    <source>
        <dbReference type="ARBA" id="ARBA00023242"/>
    </source>
</evidence>
<dbReference type="InterPro" id="IPR047512">
    <property type="entry name" value="FH_FOXJ1"/>
</dbReference>
<evidence type="ECO:0000256" key="9">
    <source>
        <dbReference type="PROSITE-ProRule" id="PRU00089"/>
    </source>
</evidence>
<keyword evidence="7 9" id="KW-0539">Nucleus</keyword>
<dbReference type="InterPro" id="IPR030456">
    <property type="entry name" value="TF_fork_head_CS_2"/>
</dbReference>
<comment type="subcellular location">
    <subcellularLocation>
        <location evidence="1 9">Nucleus</location>
    </subcellularLocation>
</comment>
<comment type="caution">
    <text evidence="12">The sequence shown here is derived from an EMBL/GenBank/DDBJ whole genome shotgun (WGS) entry which is preliminary data.</text>
</comment>
<dbReference type="InterPro" id="IPR036388">
    <property type="entry name" value="WH-like_DNA-bd_sf"/>
</dbReference>
<dbReference type="InterPro" id="IPR036390">
    <property type="entry name" value="WH_DNA-bd_sf"/>
</dbReference>
<dbReference type="GO" id="GO:0005634">
    <property type="term" value="C:nucleus"/>
    <property type="evidence" value="ECO:0007669"/>
    <property type="project" value="UniProtKB-SubCell"/>
</dbReference>
<proteinExistence type="inferred from homology"/>
<dbReference type="Proteomes" id="UP000593567">
    <property type="component" value="Unassembled WGS sequence"/>
</dbReference>
<dbReference type="PRINTS" id="PR00053">
    <property type="entry name" value="FORKHEAD"/>
</dbReference>
<evidence type="ECO:0000256" key="3">
    <source>
        <dbReference type="ARBA" id="ARBA00023015"/>
    </source>
</evidence>
<dbReference type="FunFam" id="1.10.10.10:FF:000030">
    <property type="entry name" value="Forkhead box protein K2"/>
    <property type="match status" value="1"/>
</dbReference>
<keyword evidence="6" id="KW-0804">Transcription</keyword>
<keyword evidence="13" id="KW-1185">Reference proteome</keyword>
<evidence type="ECO:0000256" key="10">
    <source>
        <dbReference type="SAM" id="MobiDB-lite"/>
    </source>
</evidence>
<name>A0A7J7JK77_BUGNE</name>
<feature type="DNA-binding region" description="Fork-head" evidence="9">
    <location>
        <begin position="52"/>
        <end position="146"/>
    </location>
</feature>